<evidence type="ECO:0000313" key="3">
    <source>
        <dbReference type="EMBL" id="MFI0911423.1"/>
    </source>
</evidence>
<protein>
    <submittedName>
        <fullName evidence="3">Helix-turn-helix domain-containing protein</fullName>
    </submittedName>
</protein>
<evidence type="ECO:0000256" key="2">
    <source>
        <dbReference type="SAM" id="Phobius"/>
    </source>
</evidence>
<keyword evidence="2" id="KW-0812">Transmembrane</keyword>
<evidence type="ECO:0000313" key="4">
    <source>
        <dbReference type="Proteomes" id="UP001611162"/>
    </source>
</evidence>
<accession>A0ABW7T6J1</accession>
<feature type="region of interest" description="Disordered" evidence="1">
    <location>
        <begin position="111"/>
        <end position="148"/>
    </location>
</feature>
<feature type="compositionally biased region" description="Low complexity" evidence="1">
    <location>
        <begin position="123"/>
        <end position="136"/>
    </location>
</feature>
<evidence type="ECO:0000256" key="1">
    <source>
        <dbReference type="SAM" id="MobiDB-lite"/>
    </source>
</evidence>
<gene>
    <name evidence="3" type="ORF">ACH4TF_13300</name>
</gene>
<comment type="caution">
    <text evidence="3">The sequence shown here is derived from an EMBL/GenBank/DDBJ whole genome shotgun (WGS) entry which is preliminary data.</text>
</comment>
<feature type="region of interest" description="Disordered" evidence="1">
    <location>
        <begin position="168"/>
        <end position="206"/>
    </location>
</feature>
<dbReference type="EMBL" id="JBIRRB010000004">
    <property type="protein sequence ID" value="MFI0911423.1"/>
    <property type="molecule type" value="Genomic_DNA"/>
</dbReference>
<keyword evidence="2" id="KW-0472">Membrane</keyword>
<feature type="region of interest" description="Disordered" evidence="1">
    <location>
        <begin position="1"/>
        <end position="24"/>
    </location>
</feature>
<dbReference type="RefSeq" id="WP_397612886.1">
    <property type="nucleotide sequence ID" value="NZ_JBIRRB010000004.1"/>
</dbReference>
<proteinExistence type="predicted"/>
<name>A0ABW7T6J1_9ACTN</name>
<dbReference type="Proteomes" id="UP001611162">
    <property type="component" value="Unassembled WGS sequence"/>
</dbReference>
<sequence length="329" mass="35744">MTGERDTTGDTTAGPRPAPEAARAELARRLHTRWSATGLPLDRVEDRLRKALHGQKVKGLSKSALQRYMSTDHTSVPDEALLAALARIFEASDDELEEWYALQKQALIAQRQRRYQRPPTPAAAPEAPGESPSSPERPSRRRRLPTTTALLSGGVVTATIAVVATALAPSERDSSRSPAETAARVATSERPDLERGTLGEDSRCSAPFPGPDAVTWRVCARVEPARITFALKLTNRGSADTRVRTRLQYVRATVFHPCTGAPDTRTLLIPAGKSLLTDPSECGAARAETPFAYQGVGWVLPEHATSGTYKLSPTAHVYPDRTIWQPDVV</sequence>
<feature type="compositionally biased region" description="Basic and acidic residues" evidence="1">
    <location>
        <begin position="187"/>
        <end position="203"/>
    </location>
</feature>
<reference evidence="3 4" key="1">
    <citation type="submission" date="2024-10" db="EMBL/GenBank/DDBJ databases">
        <title>The Natural Products Discovery Center: Release of the First 8490 Sequenced Strains for Exploring Actinobacteria Biosynthetic Diversity.</title>
        <authorList>
            <person name="Kalkreuter E."/>
            <person name="Kautsar S.A."/>
            <person name="Yang D."/>
            <person name="Bader C.D."/>
            <person name="Teijaro C.N."/>
            <person name="Fluegel L."/>
            <person name="Davis C.M."/>
            <person name="Simpson J.R."/>
            <person name="Lauterbach L."/>
            <person name="Steele A.D."/>
            <person name="Gui C."/>
            <person name="Meng S."/>
            <person name="Li G."/>
            <person name="Viehrig K."/>
            <person name="Ye F."/>
            <person name="Su P."/>
            <person name="Kiefer A.F."/>
            <person name="Nichols A."/>
            <person name="Cepeda A.J."/>
            <person name="Yan W."/>
            <person name="Fan B."/>
            <person name="Jiang Y."/>
            <person name="Adhikari A."/>
            <person name="Zheng C.-J."/>
            <person name="Schuster L."/>
            <person name="Cowan T.M."/>
            <person name="Smanski M.J."/>
            <person name="Chevrette M.G."/>
            <person name="De Carvalho L.P.S."/>
            <person name="Shen B."/>
        </authorList>
    </citation>
    <scope>NUCLEOTIDE SEQUENCE [LARGE SCALE GENOMIC DNA]</scope>
    <source>
        <strain evidence="3 4">NPDC020979</strain>
    </source>
</reference>
<keyword evidence="2" id="KW-1133">Transmembrane helix</keyword>
<keyword evidence="4" id="KW-1185">Reference proteome</keyword>
<feature type="transmembrane region" description="Helical" evidence="2">
    <location>
        <begin position="147"/>
        <end position="168"/>
    </location>
</feature>
<organism evidence="3 4">
    <name type="scientific">Streptomyces abikoensis</name>
    <dbReference type="NCBI Taxonomy" id="97398"/>
    <lineage>
        <taxon>Bacteria</taxon>
        <taxon>Bacillati</taxon>
        <taxon>Actinomycetota</taxon>
        <taxon>Actinomycetes</taxon>
        <taxon>Kitasatosporales</taxon>
        <taxon>Streptomycetaceae</taxon>
        <taxon>Streptomyces</taxon>
    </lineage>
</organism>